<dbReference type="AlphaFoldDB" id="A0A165L990"/>
<dbReference type="EMBL" id="KV425929">
    <property type="protein sequence ID" value="KZV97548.1"/>
    <property type="molecule type" value="Genomic_DNA"/>
</dbReference>
<sequence>MRRFPSASCLLAFCTVRTRPSLQQPHRALCPPDVILSIPRTPTSSSSRRDDGTPTPSAGRVPDTALTFLSCSRARLRFCPAIEMLPGLCSTSVTKTAGKDSFHMRVRVQPSASTRCCSAPALIGCKPACAARWPSPSAPSPASISAGLSSPYAPRTRTRAGAQVRKYGRRPRGLPGVASCTKFPSGGTHRGLPQAQTSARSQVDDMYVDFTRHFANDIRKVYLKLNRETCAGEKMSTFKRPSAVRLV</sequence>
<proteinExistence type="predicted"/>
<evidence type="ECO:0000313" key="2">
    <source>
        <dbReference type="EMBL" id="KZV97548.1"/>
    </source>
</evidence>
<gene>
    <name evidence="2" type="ORF">EXIGLDRAFT_362110</name>
</gene>
<reference evidence="2 3" key="1">
    <citation type="journal article" date="2016" name="Mol. Biol. Evol.">
        <title>Comparative Genomics of Early-Diverging Mushroom-Forming Fungi Provides Insights into the Origins of Lignocellulose Decay Capabilities.</title>
        <authorList>
            <person name="Nagy L.G."/>
            <person name="Riley R."/>
            <person name="Tritt A."/>
            <person name="Adam C."/>
            <person name="Daum C."/>
            <person name="Floudas D."/>
            <person name="Sun H."/>
            <person name="Yadav J.S."/>
            <person name="Pangilinan J."/>
            <person name="Larsson K.H."/>
            <person name="Matsuura K."/>
            <person name="Barry K."/>
            <person name="Labutti K."/>
            <person name="Kuo R."/>
            <person name="Ohm R.A."/>
            <person name="Bhattacharya S.S."/>
            <person name="Shirouzu T."/>
            <person name="Yoshinaga Y."/>
            <person name="Martin F.M."/>
            <person name="Grigoriev I.V."/>
            <person name="Hibbett D.S."/>
        </authorList>
    </citation>
    <scope>NUCLEOTIDE SEQUENCE [LARGE SCALE GENOMIC DNA]</scope>
    <source>
        <strain evidence="2 3">HHB12029</strain>
    </source>
</reference>
<organism evidence="2 3">
    <name type="scientific">Exidia glandulosa HHB12029</name>
    <dbReference type="NCBI Taxonomy" id="1314781"/>
    <lineage>
        <taxon>Eukaryota</taxon>
        <taxon>Fungi</taxon>
        <taxon>Dikarya</taxon>
        <taxon>Basidiomycota</taxon>
        <taxon>Agaricomycotina</taxon>
        <taxon>Agaricomycetes</taxon>
        <taxon>Auriculariales</taxon>
        <taxon>Exidiaceae</taxon>
        <taxon>Exidia</taxon>
    </lineage>
</organism>
<evidence type="ECO:0000313" key="3">
    <source>
        <dbReference type="Proteomes" id="UP000077266"/>
    </source>
</evidence>
<feature type="region of interest" description="Disordered" evidence="1">
    <location>
        <begin position="33"/>
        <end position="61"/>
    </location>
</feature>
<feature type="compositionally biased region" description="Low complexity" evidence="1">
    <location>
        <begin position="140"/>
        <end position="151"/>
    </location>
</feature>
<accession>A0A165L990</accession>
<dbReference type="InParanoid" id="A0A165L990"/>
<name>A0A165L990_EXIGL</name>
<keyword evidence="3" id="KW-1185">Reference proteome</keyword>
<dbReference type="Proteomes" id="UP000077266">
    <property type="component" value="Unassembled WGS sequence"/>
</dbReference>
<protein>
    <submittedName>
        <fullName evidence="2">Uncharacterized protein</fullName>
    </submittedName>
</protein>
<evidence type="ECO:0000256" key="1">
    <source>
        <dbReference type="SAM" id="MobiDB-lite"/>
    </source>
</evidence>
<feature type="region of interest" description="Disordered" evidence="1">
    <location>
        <begin position="140"/>
        <end position="163"/>
    </location>
</feature>